<evidence type="ECO:0000256" key="1">
    <source>
        <dbReference type="SAM" id="MobiDB-lite"/>
    </source>
</evidence>
<sequence length="86" mass="9649">EHSSIKLSSFTLPSESQRAVDPPESRPAQVPLTCSTCIYTHMNHHQLYRLNYVVSREEGSPPGGDSPSYRGHRDTEEPEDQNKKPG</sequence>
<reference evidence="2 3" key="1">
    <citation type="journal article" date="2007" name="Nature">
        <title>Evolution of genes and genomes on the Drosophila phylogeny.</title>
        <authorList>
            <consortium name="Drosophila 12 Genomes Consortium"/>
            <person name="Clark A.G."/>
            <person name="Eisen M.B."/>
            <person name="Smith D.R."/>
            <person name="Bergman C.M."/>
            <person name="Oliver B."/>
            <person name="Markow T.A."/>
            <person name="Kaufman T.C."/>
            <person name="Kellis M."/>
            <person name="Gelbart W."/>
            <person name="Iyer V.N."/>
            <person name="Pollard D.A."/>
            <person name="Sackton T.B."/>
            <person name="Larracuente A.M."/>
            <person name="Singh N.D."/>
            <person name="Abad J.P."/>
            <person name="Abt D.N."/>
            <person name="Adryan B."/>
            <person name="Aguade M."/>
            <person name="Akashi H."/>
            <person name="Anderson W.W."/>
            <person name="Aquadro C.F."/>
            <person name="Ardell D.H."/>
            <person name="Arguello R."/>
            <person name="Artieri C.G."/>
            <person name="Barbash D.A."/>
            <person name="Barker D."/>
            <person name="Barsanti P."/>
            <person name="Batterham P."/>
            <person name="Batzoglou S."/>
            <person name="Begun D."/>
            <person name="Bhutkar A."/>
            <person name="Blanco E."/>
            <person name="Bosak S.A."/>
            <person name="Bradley R.K."/>
            <person name="Brand A.D."/>
            <person name="Brent M.R."/>
            <person name="Brooks A.N."/>
            <person name="Brown R.H."/>
            <person name="Butlin R.K."/>
            <person name="Caggese C."/>
            <person name="Calvi B.R."/>
            <person name="Bernardo de Carvalho A."/>
            <person name="Caspi A."/>
            <person name="Castrezana S."/>
            <person name="Celniker S.E."/>
            <person name="Chang J.L."/>
            <person name="Chapple C."/>
            <person name="Chatterji S."/>
            <person name="Chinwalla A."/>
            <person name="Civetta A."/>
            <person name="Clifton S.W."/>
            <person name="Comeron J.M."/>
            <person name="Costello J.C."/>
            <person name="Coyne J.A."/>
            <person name="Daub J."/>
            <person name="David R.G."/>
            <person name="Delcher A.L."/>
            <person name="Delehaunty K."/>
            <person name="Do C.B."/>
            <person name="Ebling H."/>
            <person name="Edwards K."/>
            <person name="Eickbush T."/>
            <person name="Evans J.D."/>
            <person name="Filipski A."/>
            <person name="Findeiss S."/>
            <person name="Freyhult E."/>
            <person name="Fulton L."/>
            <person name="Fulton R."/>
            <person name="Garcia A.C."/>
            <person name="Gardiner A."/>
            <person name="Garfield D.A."/>
            <person name="Garvin B.E."/>
            <person name="Gibson G."/>
            <person name="Gilbert D."/>
            <person name="Gnerre S."/>
            <person name="Godfrey J."/>
            <person name="Good R."/>
            <person name="Gotea V."/>
            <person name="Gravely B."/>
            <person name="Greenberg A.J."/>
            <person name="Griffiths-Jones S."/>
            <person name="Gross S."/>
            <person name="Guigo R."/>
            <person name="Gustafson E.A."/>
            <person name="Haerty W."/>
            <person name="Hahn M.W."/>
            <person name="Halligan D.L."/>
            <person name="Halpern A.L."/>
            <person name="Halter G.M."/>
            <person name="Han M.V."/>
            <person name="Heger A."/>
            <person name="Hillier L."/>
            <person name="Hinrichs A.S."/>
            <person name="Holmes I."/>
            <person name="Hoskins R.A."/>
            <person name="Hubisz M.J."/>
            <person name="Hultmark D."/>
            <person name="Huntley M.A."/>
            <person name="Jaffe D.B."/>
            <person name="Jagadeeshan S."/>
            <person name="Jeck W.R."/>
            <person name="Johnson J."/>
            <person name="Jones C.D."/>
            <person name="Jordan W.C."/>
            <person name="Karpen G.H."/>
            <person name="Kataoka E."/>
            <person name="Keightley P.D."/>
            <person name="Kheradpour P."/>
            <person name="Kirkness E.F."/>
            <person name="Koerich L.B."/>
            <person name="Kristiansen K."/>
            <person name="Kudrna D."/>
            <person name="Kulathinal R.J."/>
            <person name="Kumar S."/>
            <person name="Kwok R."/>
            <person name="Lander E."/>
            <person name="Langley C.H."/>
            <person name="Lapoint R."/>
            <person name="Lazzaro B.P."/>
            <person name="Lee S.J."/>
            <person name="Levesque L."/>
            <person name="Li R."/>
            <person name="Lin C.F."/>
            <person name="Lin M.F."/>
            <person name="Lindblad-Toh K."/>
            <person name="Llopart A."/>
            <person name="Long M."/>
            <person name="Low L."/>
            <person name="Lozovsky E."/>
            <person name="Lu J."/>
            <person name="Luo M."/>
            <person name="Machado C.A."/>
            <person name="Makalowski W."/>
            <person name="Marzo M."/>
            <person name="Matsuda M."/>
            <person name="Matzkin L."/>
            <person name="McAllister B."/>
            <person name="McBride C.S."/>
            <person name="McKernan B."/>
            <person name="McKernan K."/>
            <person name="Mendez-Lago M."/>
            <person name="Minx P."/>
            <person name="Mollenhauer M.U."/>
            <person name="Montooth K."/>
            <person name="Mount S.M."/>
            <person name="Mu X."/>
            <person name="Myers E."/>
            <person name="Negre B."/>
            <person name="Newfeld S."/>
            <person name="Nielsen R."/>
            <person name="Noor M.A."/>
            <person name="O'Grady P."/>
            <person name="Pachter L."/>
            <person name="Papaceit M."/>
            <person name="Parisi M.J."/>
            <person name="Parisi M."/>
            <person name="Parts L."/>
            <person name="Pedersen J.S."/>
            <person name="Pesole G."/>
            <person name="Phillippy A.M."/>
            <person name="Ponting C.P."/>
            <person name="Pop M."/>
            <person name="Porcelli D."/>
            <person name="Powell J.R."/>
            <person name="Prohaska S."/>
            <person name="Pruitt K."/>
            <person name="Puig M."/>
            <person name="Quesneville H."/>
            <person name="Ram K.R."/>
            <person name="Rand D."/>
            <person name="Rasmussen M.D."/>
            <person name="Reed L.K."/>
            <person name="Reenan R."/>
            <person name="Reily A."/>
            <person name="Remington K.A."/>
            <person name="Rieger T.T."/>
            <person name="Ritchie M.G."/>
            <person name="Robin C."/>
            <person name="Rogers Y.H."/>
            <person name="Rohde C."/>
            <person name="Rozas J."/>
            <person name="Rubenfield M.J."/>
            <person name="Ruiz A."/>
            <person name="Russo S."/>
            <person name="Salzberg S.L."/>
            <person name="Sanchez-Gracia A."/>
            <person name="Saranga D.J."/>
            <person name="Sato H."/>
            <person name="Schaeffer S.W."/>
            <person name="Schatz M.C."/>
            <person name="Schlenke T."/>
            <person name="Schwartz R."/>
            <person name="Segarra C."/>
            <person name="Singh R.S."/>
            <person name="Sirot L."/>
            <person name="Sirota M."/>
            <person name="Sisneros N.B."/>
            <person name="Smith C.D."/>
            <person name="Smith T.F."/>
            <person name="Spieth J."/>
            <person name="Stage D.E."/>
            <person name="Stark A."/>
            <person name="Stephan W."/>
            <person name="Strausberg R.L."/>
            <person name="Strempel S."/>
            <person name="Sturgill D."/>
            <person name="Sutton G."/>
            <person name="Sutton G.G."/>
            <person name="Tao W."/>
            <person name="Teichmann S."/>
            <person name="Tobari Y.N."/>
            <person name="Tomimura Y."/>
            <person name="Tsolas J.M."/>
            <person name="Valente V.L."/>
            <person name="Venter E."/>
            <person name="Venter J.C."/>
            <person name="Vicario S."/>
            <person name="Vieira F.G."/>
            <person name="Vilella A.J."/>
            <person name="Villasante A."/>
            <person name="Walenz B."/>
            <person name="Wang J."/>
            <person name="Wasserman M."/>
            <person name="Watts T."/>
            <person name="Wilson D."/>
            <person name="Wilson R.K."/>
            <person name="Wing R.A."/>
            <person name="Wolfner M.F."/>
            <person name="Wong A."/>
            <person name="Wong G.K."/>
            <person name="Wu C.I."/>
            <person name="Wu G."/>
            <person name="Yamamoto D."/>
            <person name="Yang H.P."/>
            <person name="Yang S.P."/>
            <person name="Yorke J.A."/>
            <person name="Yoshida K."/>
            <person name="Zdobnov E."/>
            <person name="Zhang P."/>
            <person name="Zhang Y."/>
            <person name="Zimin A.V."/>
            <person name="Baldwin J."/>
            <person name="Abdouelleil A."/>
            <person name="Abdulkadir J."/>
            <person name="Abebe A."/>
            <person name="Abera B."/>
            <person name="Abreu J."/>
            <person name="Acer S.C."/>
            <person name="Aftuck L."/>
            <person name="Alexander A."/>
            <person name="An P."/>
            <person name="Anderson E."/>
            <person name="Anderson S."/>
            <person name="Arachi H."/>
            <person name="Azer M."/>
            <person name="Bachantsang P."/>
            <person name="Barry A."/>
            <person name="Bayul T."/>
            <person name="Berlin A."/>
            <person name="Bessette D."/>
            <person name="Bloom T."/>
            <person name="Blye J."/>
            <person name="Boguslavskiy L."/>
            <person name="Bonnet C."/>
            <person name="Boukhgalter B."/>
            <person name="Bourzgui I."/>
            <person name="Brown A."/>
            <person name="Cahill P."/>
            <person name="Channer S."/>
            <person name="Cheshatsang Y."/>
            <person name="Chuda L."/>
            <person name="Citroen M."/>
            <person name="Collymore A."/>
            <person name="Cooke P."/>
            <person name="Costello M."/>
            <person name="D'Aco K."/>
            <person name="Daza R."/>
            <person name="De Haan G."/>
            <person name="DeGray S."/>
            <person name="DeMaso C."/>
            <person name="Dhargay N."/>
            <person name="Dooley K."/>
            <person name="Dooley E."/>
            <person name="Doricent M."/>
            <person name="Dorje P."/>
            <person name="Dorjee K."/>
            <person name="Dupes A."/>
            <person name="Elong R."/>
            <person name="Falk J."/>
            <person name="Farina A."/>
            <person name="Faro S."/>
            <person name="Ferguson D."/>
            <person name="Fisher S."/>
            <person name="Foley C.D."/>
            <person name="Franke A."/>
            <person name="Friedrich D."/>
            <person name="Gadbois L."/>
            <person name="Gearin G."/>
            <person name="Gearin C.R."/>
            <person name="Giannoukos G."/>
            <person name="Goode T."/>
            <person name="Graham J."/>
            <person name="Grandbois E."/>
            <person name="Grewal S."/>
            <person name="Gyaltsen K."/>
            <person name="Hafez N."/>
            <person name="Hagos B."/>
            <person name="Hall J."/>
            <person name="Henson C."/>
            <person name="Hollinger A."/>
            <person name="Honan T."/>
            <person name="Huard M.D."/>
            <person name="Hughes L."/>
            <person name="Hurhula B."/>
            <person name="Husby M.E."/>
            <person name="Kamat A."/>
            <person name="Kanga B."/>
            <person name="Kashin S."/>
            <person name="Khazanovich D."/>
            <person name="Kisner P."/>
            <person name="Lance K."/>
            <person name="Lara M."/>
            <person name="Lee W."/>
            <person name="Lennon N."/>
            <person name="Letendre F."/>
            <person name="LeVine R."/>
            <person name="Lipovsky A."/>
            <person name="Liu X."/>
            <person name="Liu J."/>
            <person name="Liu S."/>
            <person name="Lokyitsang T."/>
            <person name="Lokyitsang Y."/>
            <person name="Lubonja R."/>
            <person name="Lui A."/>
            <person name="MacDonald P."/>
            <person name="Magnisalis V."/>
            <person name="Maru K."/>
            <person name="Matthews C."/>
            <person name="McCusker W."/>
            <person name="McDonough S."/>
            <person name="Mehta T."/>
            <person name="Meldrim J."/>
            <person name="Meneus L."/>
            <person name="Mihai O."/>
            <person name="Mihalev A."/>
            <person name="Mihova T."/>
            <person name="Mittelman R."/>
            <person name="Mlenga V."/>
            <person name="Montmayeur A."/>
            <person name="Mulrain L."/>
            <person name="Navidi A."/>
            <person name="Naylor J."/>
            <person name="Negash T."/>
            <person name="Nguyen T."/>
            <person name="Nguyen N."/>
            <person name="Nicol R."/>
            <person name="Norbu C."/>
            <person name="Norbu N."/>
            <person name="Novod N."/>
            <person name="O'Neill B."/>
            <person name="Osman S."/>
            <person name="Markiewicz E."/>
            <person name="Oyono O.L."/>
            <person name="Patti C."/>
            <person name="Phunkhang P."/>
            <person name="Pierre F."/>
            <person name="Priest M."/>
            <person name="Raghuraman S."/>
            <person name="Rege F."/>
            <person name="Reyes R."/>
            <person name="Rise C."/>
            <person name="Rogov P."/>
            <person name="Ross K."/>
            <person name="Ryan E."/>
            <person name="Settipalli S."/>
            <person name="Shea T."/>
            <person name="Sherpa N."/>
            <person name="Shi L."/>
            <person name="Shih D."/>
            <person name="Sparrow T."/>
            <person name="Spaulding J."/>
            <person name="Stalker J."/>
            <person name="Stange-Thomann N."/>
            <person name="Stavropoulos S."/>
            <person name="Stone C."/>
            <person name="Strader C."/>
            <person name="Tesfaye S."/>
            <person name="Thomson T."/>
            <person name="Thoulutsang Y."/>
            <person name="Thoulutsang D."/>
            <person name="Topham K."/>
            <person name="Topping I."/>
            <person name="Tsamla T."/>
            <person name="Vassiliev H."/>
            <person name="Vo A."/>
            <person name="Wangchuk T."/>
            <person name="Wangdi T."/>
            <person name="Weiand M."/>
            <person name="Wilkinson J."/>
            <person name="Wilson A."/>
            <person name="Yadav S."/>
            <person name="Young G."/>
            <person name="Yu Q."/>
            <person name="Zembek L."/>
            <person name="Zhong D."/>
            <person name="Zimmer A."/>
            <person name="Zwirko Z."/>
            <person name="Jaffe D.B."/>
            <person name="Alvarez P."/>
            <person name="Brockman W."/>
            <person name="Butler J."/>
            <person name="Chin C."/>
            <person name="Gnerre S."/>
            <person name="Grabherr M."/>
            <person name="Kleber M."/>
            <person name="Mauceli E."/>
            <person name="MacCallum I."/>
        </authorList>
    </citation>
    <scope>NUCLEOTIDE SEQUENCE [LARGE SCALE GENOMIC DNA]</scope>
    <source>
        <strain evidence="3">Rob3c / Tucson 14021-0248.25</strain>
    </source>
</reference>
<feature type="compositionally biased region" description="Polar residues" evidence="1">
    <location>
        <begin position="1"/>
        <end position="17"/>
    </location>
</feature>
<keyword evidence="3" id="KW-1185">Reference proteome</keyword>
<organism evidence="3">
    <name type="scientific">Drosophila sechellia</name>
    <name type="common">Fruit fly</name>
    <dbReference type="NCBI Taxonomy" id="7238"/>
    <lineage>
        <taxon>Eukaryota</taxon>
        <taxon>Metazoa</taxon>
        <taxon>Ecdysozoa</taxon>
        <taxon>Arthropoda</taxon>
        <taxon>Hexapoda</taxon>
        <taxon>Insecta</taxon>
        <taxon>Pterygota</taxon>
        <taxon>Neoptera</taxon>
        <taxon>Endopterygota</taxon>
        <taxon>Diptera</taxon>
        <taxon>Brachycera</taxon>
        <taxon>Muscomorpha</taxon>
        <taxon>Ephydroidea</taxon>
        <taxon>Drosophilidae</taxon>
        <taxon>Drosophila</taxon>
        <taxon>Sophophora</taxon>
    </lineage>
</organism>
<gene>
    <name evidence="2" type="primary">Dsec\GM19654</name>
    <name evidence="2" type="ORF">Dsec_GM19654</name>
</gene>
<dbReference type="OMA" id="MNHHQLY"/>
<evidence type="ECO:0000313" key="3">
    <source>
        <dbReference type="Proteomes" id="UP000001292"/>
    </source>
</evidence>
<accession>B4IPJ0</accession>
<feature type="compositionally biased region" description="Basic and acidic residues" evidence="1">
    <location>
        <begin position="71"/>
        <end position="86"/>
    </location>
</feature>
<protein>
    <submittedName>
        <fullName evidence="2">GM19654</fullName>
    </submittedName>
</protein>
<feature type="region of interest" description="Disordered" evidence="1">
    <location>
        <begin position="1"/>
        <end position="29"/>
    </location>
</feature>
<dbReference type="EMBL" id="CH681375">
    <property type="protein sequence ID" value="EDW54705.1"/>
    <property type="molecule type" value="Genomic_DNA"/>
</dbReference>
<feature type="non-terminal residue" evidence="2">
    <location>
        <position position="1"/>
    </location>
</feature>
<feature type="region of interest" description="Disordered" evidence="1">
    <location>
        <begin position="54"/>
        <end position="86"/>
    </location>
</feature>
<dbReference type="AlphaFoldDB" id="B4IPJ0"/>
<dbReference type="HOGENOM" id="CLU_177400_0_0_1"/>
<dbReference type="Proteomes" id="UP000001292">
    <property type="component" value="Unassembled WGS sequence"/>
</dbReference>
<evidence type="ECO:0000313" key="2">
    <source>
        <dbReference type="EMBL" id="EDW54705.1"/>
    </source>
</evidence>
<proteinExistence type="predicted"/>
<name>B4IPJ0_DROSE</name>